<keyword evidence="2" id="KW-1185">Reference proteome</keyword>
<gene>
    <name evidence="1" type="ORF">ACFW88_14235</name>
</gene>
<protein>
    <submittedName>
        <fullName evidence="1">Uncharacterized protein</fullName>
    </submittedName>
</protein>
<proteinExistence type="predicted"/>
<organism evidence="1 2">
    <name type="scientific">Streptomyces anandii</name>
    <dbReference type="NCBI Taxonomy" id="285454"/>
    <lineage>
        <taxon>Bacteria</taxon>
        <taxon>Bacillati</taxon>
        <taxon>Actinomycetota</taxon>
        <taxon>Actinomycetes</taxon>
        <taxon>Kitasatosporales</taxon>
        <taxon>Streptomycetaceae</taxon>
        <taxon>Streptomyces</taxon>
    </lineage>
</organism>
<comment type="caution">
    <text evidence="1">The sequence shown here is derived from an EMBL/GenBank/DDBJ whole genome shotgun (WGS) entry which is preliminary data.</text>
</comment>
<evidence type="ECO:0000313" key="1">
    <source>
        <dbReference type="EMBL" id="MFE1751681.1"/>
    </source>
</evidence>
<name>A0ABW6H4X5_9ACTN</name>
<dbReference type="EMBL" id="JBHYTS010000018">
    <property type="protein sequence ID" value="MFE1751681.1"/>
    <property type="molecule type" value="Genomic_DNA"/>
</dbReference>
<reference evidence="1 2" key="1">
    <citation type="submission" date="2024-09" db="EMBL/GenBank/DDBJ databases">
        <title>The Natural Products Discovery Center: Release of the First 8490 Sequenced Strains for Exploring Actinobacteria Biosynthetic Diversity.</title>
        <authorList>
            <person name="Kalkreuter E."/>
            <person name="Kautsar S.A."/>
            <person name="Yang D."/>
            <person name="Bader C.D."/>
            <person name="Teijaro C.N."/>
            <person name="Fluegel L."/>
            <person name="Davis C.M."/>
            <person name="Simpson J.R."/>
            <person name="Lauterbach L."/>
            <person name="Steele A.D."/>
            <person name="Gui C."/>
            <person name="Meng S."/>
            <person name="Li G."/>
            <person name="Viehrig K."/>
            <person name="Ye F."/>
            <person name="Su P."/>
            <person name="Kiefer A.F."/>
            <person name="Nichols A."/>
            <person name="Cepeda A.J."/>
            <person name="Yan W."/>
            <person name="Fan B."/>
            <person name="Jiang Y."/>
            <person name="Adhikari A."/>
            <person name="Zheng C.-J."/>
            <person name="Schuster L."/>
            <person name="Cowan T.M."/>
            <person name="Smanski M.J."/>
            <person name="Chevrette M.G."/>
            <person name="De Carvalho L.P.S."/>
            <person name="Shen B."/>
        </authorList>
    </citation>
    <scope>NUCLEOTIDE SEQUENCE [LARGE SCALE GENOMIC DNA]</scope>
    <source>
        <strain evidence="1 2">NPDC059500</strain>
    </source>
</reference>
<dbReference type="RefSeq" id="WP_381806996.1">
    <property type="nucleotide sequence ID" value="NZ_JBHYTS010000018.1"/>
</dbReference>
<dbReference type="Proteomes" id="UP001599756">
    <property type="component" value="Unassembled WGS sequence"/>
</dbReference>
<sequence>MRLLGVYLNDHLAGAGATPVFPSVSTFRNPCGLTVARPHAR</sequence>
<evidence type="ECO:0000313" key="2">
    <source>
        <dbReference type="Proteomes" id="UP001599756"/>
    </source>
</evidence>
<accession>A0ABW6H4X5</accession>